<sequence>MDFEIIGDITNIEIIATGTGIRNRSRLHKKYGKGKWRKLKGVAQVQLPNGIIRLAEIHFYEAHGIGKKEFKLKLPFLD</sequence>
<evidence type="ECO:0000313" key="2">
    <source>
        <dbReference type="Proteomes" id="UP000287247"/>
    </source>
</evidence>
<dbReference type="OrthoDB" id="5771029at2"/>
<proteinExistence type="predicted"/>
<organism evidence="1 2">
    <name type="scientific">Aphanothece sacrum FPU1</name>
    <dbReference type="NCBI Taxonomy" id="1920663"/>
    <lineage>
        <taxon>Bacteria</taxon>
        <taxon>Bacillati</taxon>
        <taxon>Cyanobacteriota</taxon>
        <taxon>Cyanophyceae</taxon>
        <taxon>Oscillatoriophycideae</taxon>
        <taxon>Chroococcales</taxon>
        <taxon>Aphanothecaceae</taxon>
        <taxon>Aphanothece</taxon>
    </lineage>
</organism>
<dbReference type="Proteomes" id="UP000287247">
    <property type="component" value="Unassembled WGS sequence"/>
</dbReference>
<dbReference type="AlphaFoldDB" id="A0A401IH76"/>
<protein>
    <submittedName>
        <fullName evidence="1">Uncharacterized protein</fullName>
    </submittedName>
</protein>
<keyword evidence="2" id="KW-1185">Reference proteome</keyword>
<comment type="caution">
    <text evidence="1">The sequence shown here is derived from an EMBL/GenBank/DDBJ whole genome shotgun (WGS) entry which is preliminary data.</text>
</comment>
<evidence type="ECO:0000313" key="1">
    <source>
        <dbReference type="EMBL" id="GBF80642.1"/>
    </source>
</evidence>
<gene>
    <name evidence="1" type="ORF">AsFPU1_2046</name>
</gene>
<name>A0A401IH76_APHSA</name>
<dbReference type="RefSeq" id="WP_124978542.1">
    <property type="nucleotide sequence ID" value="NZ_BDQK01000013.1"/>
</dbReference>
<reference evidence="2" key="1">
    <citation type="submission" date="2017-05" db="EMBL/GenBank/DDBJ databases">
        <title>Physiological properties and genetic analysis related to exopolysaccharide production of fresh-water unicellular cyanobacterium Aphanothece sacrum, Suizenji Nori, that has been cultured as a food source in Japan.</title>
        <authorList>
            <person name="Kanesaki Y."/>
            <person name="Yoshikawa S."/>
            <person name="Ohki K."/>
        </authorList>
    </citation>
    <scope>NUCLEOTIDE SEQUENCE [LARGE SCALE GENOMIC DNA]</scope>
    <source>
        <strain evidence="2">FPU1</strain>
    </source>
</reference>
<dbReference type="EMBL" id="BDQK01000013">
    <property type="protein sequence ID" value="GBF80642.1"/>
    <property type="molecule type" value="Genomic_DNA"/>
</dbReference>
<accession>A0A401IH76</accession>